<dbReference type="InterPro" id="IPR002941">
    <property type="entry name" value="DNA_methylase_N4/N6"/>
</dbReference>
<accession>A0ABQ5JMX1</accession>
<dbReference type="GO" id="GO:0032259">
    <property type="term" value="P:methylation"/>
    <property type="evidence" value="ECO:0007669"/>
    <property type="project" value="UniProtKB-KW"/>
</dbReference>
<dbReference type="GO" id="GO:0008168">
    <property type="term" value="F:methyltransferase activity"/>
    <property type="evidence" value="ECO:0007669"/>
    <property type="project" value="UniProtKB-KW"/>
</dbReference>
<organism evidence="7 8">
    <name type="scientific">Furfurilactobacillus curtus</name>
    <dbReference type="NCBI Taxonomy" id="1746200"/>
    <lineage>
        <taxon>Bacteria</taxon>
        <taxon>Bacillati</taxon>
        <taxon>Bacillota</taxon>
        <taxon>Bacilli</taxon>
        <taxon>Lactobacillales</taxon>
        <taxon>Lactobacillaceae</taxon>
        <taxon>Furfurilactobacillus</taxon>
    </lineage>
</organism>
<keyword evidence="4" id="KW-0680">Restriction system</keyword>
<dbReference type="EMBL" id="BQXO01000003">
    <property type="protein sequence ID" value="GKT05868.1"/>
    <property type="molecule type" value="Genomic_DNA"/>
</dbReference>
<sequence length="294" mass="33635">MSEMPQQVALNRIIEGDSFKLIQQVPDKSVNLLITDPPYFLNTATKKDVSAGINGETWDDARILLETDPALKAEYADESTTTDRRLTILSILKQKFFEHFLEVIEPKMADDSAMIVFNRYANVQIMRNWLKKSPKIKDKWIVDSTFEWAKTNPQPTLDPKYWSEYALIATNSFATTQRTIANLAENYVDNTTIDNTFVTTRPKNKSYVYGDNGAKHATPKPFDLWSYLIRRFSNPEDLLLDPFSGSGTTAITATDLGRNFYAFELDEKQFKASSKRLDEFKKNRGKSIFLGLHS</sequence>
<dbReference type="SUPFAM" id="SSF53335">
    <property type="entry name" value="S-adenosyl-L-methionine-dependent methyltransferases"/>
    <property type="match status" value="1"/>
</dbReference>
<feature type="domain" description="DNA methylase N-4/N-6" evidence="6">
    <location>
        <begin position="30"/>
        <end position="273"/>
    </location>
</feature>
<keyword evidence="3" id="KW-0808">Transferase</keyword>
<dbReference type="Pfam" id="PF01555">
    <property type="entry name" value="N6_N4_Mtase"/>
    <property type="match status" value="1"/>
</dbReference>
<dbReference type="EC" id="2.1.1.-" evidence="5"/>
<comment type="similarity">
    <text evidence="1 5">Belongs to the N(4)/N(6)-methyltransferase family.</text>
</comment>
<evidence type="ECO:0000313" key="8">
    <source>
        <dbReference type="Proteomes" id="UP001628078"/>
    </source>
</evidence>
<dbReference type="RefSeq" id="WP_407883507.1">
    <property type="nucleotide sequence ID" value="NZ_BQXO01000003.1"/>
</dbReference>
<dbReference type="Gene3D" id="3.40.50.150">
    <property type="entry name" value="Vaccinia Virus protein VP39"/>
    <property type="match status" value="1"/>
</dbReference>
<dbReference type="Proteomes" id="UP001628078">
    <property type="component" value="Unassembled WGS sequence"/>
</dbReference>
<dbReference type="InterPro" id="IPR029063">
    <property type="entry name" value="SAM-dependent_MTases_sf"/>
</dbReference>
<keyword evidence="2 7" id="KW-0489">Methyltransferase</keyword>
<evidence type="ECO:0000256" key="3">
    <source>
        <dbReference type="ARBA" id="ARBA00022679"/>
    </source>
</evidence>
<name>A0ABQ5JMX1_9LACO</name>
<dbReference type="PROSITE" id="PS00092">
    <property type="entry name" value="N6_MTASE"/>
    <property type="match status" value="1"/>
</dbReference>
<evidence type="ECO:0000313" key="7">
    <source>
        <dbReference type="EMBL" id="GKT05868.1"/>
    </source>
</evidence>
<evidence type="ECO:0000256" key="5">
    <source>
        <dbReference type="RuleBase" id="RU362026"/>
    </source>
</evidence>
<reference evidence="7 8" key="1">
    <citation type="submission" date="2022-03" db="EMBL/GenBank/DDBJ databases">
        <title>Draft genome sequence of Furfurilactobacillus curtus JCM 31185.</title>
        <authorList>
            <person name="Suzuki S."/>
            <person name="Endo A."/>
            <person name="Kajikawa A."/>
        </authorList>
    </citation>
    <scope>NUCLEOTIDE SEQUENCE [LARGE SCALE GENOMIC DNA]</scope>
    <source>
        <strain evidence="7 8">JCM 31185</strain>
    </source>
</reference>
<evidence type="ECO:0000256" key="2">
    <source>
        <dbReference type="ARBA" id="ARBA00022603"/>
    </source>
</evidence>
<keyword evidence="8" id="KW-1185">Reference proteome</keyword>
<dbReference type="InterPro" id="IPR002052">
    <property type="entry name" value="DNA_methylase_N6_adenine_CS"/>
</dbReference>
<dbReference type="PRINTS" id="PR00508">
    <property type="entry name" value="S21N4MTFRASE"/>
</dbReference>
<dbReference type="InterPro" id="IPR001091">
    <property type="entry name" value="RM_Methyltransferase"/>
</dbReference>
<evidence type="ECO:0000259" key="6">
    <source>
        <dbReference type="Pfam" id="PF01555"/>
    </source>
</evidence>
<comment type="caution">
    <text evidence="7">The sequence shown here is derived from an EMBL/GenBank/DDBJ whole genome shotgun (WGS) entry which is preliminary data.</text>
</comment>
<gene>
    <name evidence="7" type="ORF">JCM31185_11560</name>
</gene>
<protein>
    <recommendedName>
        <fullName evidence="5">Methyltransferase</fullName>
        <ecNumber evidence="5">2.1.1.-</ecNumber>
    </recommendedName>
</protein>
<evidence type="ECO:0000256" key="1">
    <source>
        <dbReference type="ARBA" id="ARBA00006594"/>
    </source>
</evidence>
<proteinExistence type="inferred from homology"/>
<evidence type="ECO:0000256" key="4">
    <source>
        <dbReference type="ARBA" id="ARBA00022747"/>
    </source>
</evidence>